<accession>A0A1B1N528</accession>
<keyword evidence="4" id="KW-1133">Transmembrane helix</keyword>
<evidence type="ECO:0000256" key="2">
    <source>
        <dbReference type="ARBA" id="ARBA00022801"/>
    </source>
</evidence>
<organism evidence="6 7">
    <name type="scientific">Paenibacillus yonginensis</name>
    <dbReference type="NCBI Taxonomy" id="1462996"/>
    <lineage>
        <taxon>Bacteria</taxon>
        <taxon>Bacillati</taxon>
        <taxon>Bacillota</taxon>
        <taxon>Bacilli</taxon>
        <taxon>Bacillales</taxon>
        <taxon>Paenibacillaceae</taxon>
        <taxon>Paenibacillus</taxon>
    </lineage>
</organism>
<dbReference type="EMBL" id="CP014167">
    <property type="protein sequence ID" value="ANS76516.1"/>
    <property type="molecule type" value="Genomic_DNA"/>
</dbReference>
<dbReference type="GO" id="GO:0005975">
    <property type="term" value="P:carbohydrate metabolic process"/>
    <property type="evidence" value="ECO:0007669"/>
    <property type="project" value="InterPro"/>
</dbReference>
<dbReference type="KEGG" id="pyg:AWM70_19650"/>
<protein>
    <recommendedName>
        <fullName evidence="5">NodB homology domain-containing protein</fullName>
    </recommendedName>
</protein>
<dbReference type="STRING" id="1462996.AWM70_19650"/>
<keyword evidence="7" id="KW-1185">Reference proteome</keyword>
<dbReference type="RefSeq" id="WP_068699247.1">
    <property type="nucleotide sequence ID" value="NZ_CP014167.1"/>
</dbReference>
<keyword evidence="1" id="KW-0479">Metal-binding</keyword>
<feature type="domain" description="NodB homology" evidence="5">
    <location>
        <begin position="265"/>
        <end position="440"/>
    </location>
</feature>
<dbReference type="InterPro" id="IPR050248">
    <property type="entry name" value="Polysacc_deacetylase_ArnD"/>
</dbReference>
<dbReference type="PROSITE" id="PS51677">
    <property type="entry name" value="NODB"/>
    <property type="match status" value="1"/>
</dbReference>
<dbReference type="OrthoDB" id="9812065at2"/>
<dbReference type="GO" id="GO:0046872">
    <property type="term" value="F:metal ion binding"/>
    <property type="evidence" value="ECO:0007669"/>
    <property type="project" value="UniProtKB-KW"/>
</dbReference>
<keyword evidence="4" id="KW-0812">Transmembrane</keyword>
<dbReference type="AlphaFoldDB" id="A0A1B1N528"/>
<sequence>MEAYSTQVVELLSLGKTSEGIHQMKVVVTQEDKQDSYLIDIDEFTFLELEACQPLCEGRARISLYPKWDPYRNTYYSSIIRTTGFSRETLYFACSKEFQNQIKQMRQGQLPPASANGKQQERRGRSASEEHAAEVSDAGWTRYLQPLYTRAPKMANLLLVGFIFLVLISIPYHSKADPAGLADGHADAAQEAEESKGFHEAVIPAFATQKRLDQLEAAHPARPAGTKAGASGNLTADKEVLDEGQKNYKIIDVAEEKKLFGLPKGYVALTFDDGPSRFTEKIVDILSENKVAATFLFVGQNAKRNPDAVIYASQHGMSIGNHSWDHQEMTKVAPAEQVQNLAETASLLESLTHTPVTLFRPPYGAVDDKLFGVARKQHMKTLMWNRDPEDWNHKRAVDIVRYFHGLEASGGIYVLHEDKSTLEALPDIVKYLKDRHLTFAIFK</sequence>
<dbReference type="Proteomes" id="UP000092573">
    <property type="component" value="Chromosome"/>
</dbReference>
<dbReference type="PANTHER" id="PTHR10587:SF133">
    <property type="entry name" value="CHITIN DEACETYLASE 1-RELATED"/>
    <property type="match status" value="1"/>
</dbReference>
<keyword evidence="2" id="KW-0378">Hydrolase</keyword>
<evidence type="ECO:0000256" key="3">
    <source>
        <dbReference type="SAM" id="MobiDB-lite"/>
    </source>
</evidence>
<dbReference type="Gene3D" id="3.20.20.370">
    <property type="entry name" value="Glycoside hydrolase/deacetylase"/>
    <property type="match status" value="1"/>
</dbReference>
<dbReference type="InterPro" id="IPR002509">
    <property type="entry name" value="NODB_dom"/>
</dbReference>
<reference evidence="6 7" key="1">
    <citation type="submission" date="2016-01" db="EMBL/GenBank/DDBJ databases">
        <title>Complete Genome Sequence of Paenibacillus yonginensis DCY84, a novel Plant Growth-Promoting Bacteria with Elicitation of Induced Systemic Resistance.</title>
        <authorList>
            <person name="Kim Y.J."/>
            <person name="Yang D.C."/>
            <person name="Sukweenadhi J."/>
        </authorList>
    </citation>
    <scope>NUCLEOTIDE SEQUENCE [LARGE SCALE GENOMIC DNA]</scope>
    <source>
        <strain evidence="6 7">DCY84</strain>
    </source>
</reference>
<dbReference type="SUPFAM" id="SSF88713">
    <property type="entry name" value="Glycoside hydrolase/deacetylase"/>
    <property type="match status" value="1"/>
</dbReference>
<feature type="region of interest" description="Disordered" evidence="3">
    <location>
        <begin position="105"/>
        <end position="133"/>
    </location>
</feature>
<evidence type="ECO:0000313" key="7">
    <source>
        <dbReference type="Proteomes" id="UP000092573"/>
    </source>
</evidence>
<name>A0A1B1N528_9BACL</name>
<dbReference type="PANTHER" id="PTHR10587">
    <property type="entry name" value="GLYCOSYL TRANSFERASE-RELATED"/>
    <property type="match status" value="1"/>
</dbReference>
<evidence type="ECO:0000259" key="5">
    <source>
        <dbReference type="PROSITE" id="PS51677"/>
    </source>
</evidence>
<dbReference type="Pfam" id="PF01522">
    <property type="entry name" value="Polysacc_deac_1"/>
    <property type="match status" value="1"/>
</dbReference>
<evidence type="ECO:0000256" key="1">
    <source>
        <dbReference type="ARBA" id="ARBA00022723"/>
    </source>
</evidence>
<evidence type="ECO:0000256" key="4">
    <source>
        <dbReference type="SAM" id="Phobius"/>
    </source>
</evidence>
<dbReference type="GO" id="GO:0016810">
    <property type="term" value="F:hydrolase activity, acting on carbon-nitrogen (but not peptide) bonds"/>
    <property type="evidence" value="ECO:0007669"/>
    <property type="project" value="InterPro"/>
</dbReference>
<feature type="compositionally biased region" description="Basic and acidic residues" evidence="3">
    <location>
        <begin position="119"/>
        <end position="133"/>
    </location>
</feature>
<proteinExistence type="predicted"/>
<dbReference type="GO" id="GO:0016020">
    <property type="term" value="C:membrane"/>
    <property type="evidence" value="ECO:0007669"/>
    <property type="project" value="TreeGrafter"/>
</dbReference>
<dbReference type="InterPro" id="IPR011330">
    <property type="entry name" value="Glyco_hydro/deAcase_b/a-brl"/>
</dbReference>
<feature type="transmembrane region" description="Helical" evidence="4">
    <location>
        <begin position="154"/>
        <end position="172"/>
    </location>
</feature>
<keyword evidence="4" id="KW-0472">Membrane</keyword>
<evidence type="ECO:0000313" key="6">
    <source>
        <dbReference type="EMBL" id="ANS76516.1"/>
    </source>
</evidence>
<dbReference type="CDD" id="cd10917">
    <property type="entry name" value="CE4_NodB_like_6s_7s"/>
    <property type="match status" value="1"/>
</dbReference>
<gene>
    <name evidence="6" type="ORF">AWM70_19650</name>
</gene>